<dbReference type="EMBL" id="CZCZ02000016">
    <property type="protein sequence ID" value="CAC5345112.1"/>
    <property type="molecule type" value="Genomic_DNA"/>
</dbReference>
<dbReference type="Proteomes" id="UP000196521">
    <property type="component" value="Unassembled WGS sequence"/>
</dbReference>
<proteinExistence type="predicted"/>
<dbReference type="AlphaFoldDB" id="A0A6J7ZRL0"/>
<accession>A0A6J7ZRL0</accession>
<protein>
    <submittedName>
        <fullName evidence="2">Uncharacterized protein</fullName>
    </submittedName>
</protein>
<feature type="region of interest" description="Disordered" evidence="1">
    <location>
        <begin position="23"/>
        <end position="43"/>
    </location>
</feature>
<organism evidence="2 3">
    <name type="scientific">Planktothrix rubescens CCAP 1459/22</name>
    <dbReference type="NCBI Taxonomy" id="329571"/>
    <lineage>
        <taxon>Bacteria</taxon>
        <taxon>Bacillati</taxon>
        <taxon>Cyanobacteriota</taxon>
        <taxon>Cyanophyceae</taxon>
        <taxon>Oscillatoriophycideae</taxon>
        <taxon>Oscillatoriales</taxon>
        <taxon>Microcoleaceae</taxon>
        <taxon>Planktothrix</taxon>
    </lineage>
</organism>
<evidence type="ECO:0000256" key="1">
    <source>
        <dbReference type="SAM" id="MobiDB-lite"/>
    </source>
</evidence>
<keyword evidence="3" id="KW-1185">Reference proteome</keyword>
<evidence type="ECO:0000313" key="3">
    <source>
        <dbReference type="Proteomes" id="UP000196521"/>
    </source>
</evidence>
<gene>
    <name evidence="2" type="ORF">PLAN_60127</name>
</gene>
<reference evidence="2" key="1">
    <citation type="submission" date="2020-05" db="EMBL/GenBank/DDBJ databases">
        <authorList>
            <consortium name="Genoscope - CEA"/>
            <person name="William W."/>
        </authorList>
    </citation>
    <scope>NUCLEOTIDE SEQUENCE [LARGE SCALE GENOMIC DNA]</scope>
    <source>
        <strain evidence="2">PCC 7821</strain>
    </source>
</reference>
<name>A0A6J7ZRL0_PLARU</name>
<comment type="caution">
    <text evidence="2">The sequence shown here is derived from an EMBL/GenBank/DDBJ whole genome shotgun (WGS) entry which is preliminary data.</text>
</comment>
<sequence length="43" mass="4920">MKSFIRGVSERSDAVGYWRVSNSYSREQPPQTPRARQGCFKVG</sequence>
<evidence type="ECO:0000313" key="2">
    <source>
        <dbReference type="EMBL" id="CAC5345112.1"/>
    </source>
</evidence>